<dbReference type="Proteomes" id="UP000000718">
    <property type="component" value="Chromosome"/>
</dbReference>
<keyword evidence="1" id="KW-0472">Membrane</keyword>
<sequence length="53" mass="6369">MSKYYTEKSIINHLVVYFLLSLFMRMMKEALNKNVSAERIRQTLKKGFIRTLI</sequence>
<feature type="transmembrane region" description="Helical" evidence="1">
    <location>
        <begin position="6"/>
        <end position="24"/>
    </location>
</feature>
<dbReference type="PATRIC" id="fig|289376.4.peg.102"/>
<organism evidence="2 3">
    <name type="scientific">Thermodesulfovibrio yellowstonii (strain ATCC 51303 / DSM 11347 / YP87)</name>
    <dbReference type="NCBI Taxonomy" id="289376"/>
    <lineage>
        <taxon>Bacteria</taxon>
        <taxon>Pseudomonadati</taxon>
        <taxon>Nitrospirota</taxon>
        <taxon>Thermodesulfovibrionia</taxon>
        <taxon>Thermodesulfovibrionales</taxon>
        <taxon>Thermodesulfovibrionaceae</taxon>
        <taxon>Thermodesulfovibrio</taxon>
    </lineage>
</organism>
<proteinExistence type="predicted"/>
<keyword evidence="1" id="KW-1133">Transmembrane helix</keyword>
<dbReference type="InParanoid" id="B5YHD4"/>
<dbReference type="EMBL" id="CP001147">
    <property type="protein sequence ID" value="ACI21442.1"/>
    <property type="molecule type" value="Genomic_DNA"/>
</dbReference>
<evidence type="ECO:0000256" key="1">
    <source>
        <dbReference type="SAM" id="Phobius"/>
    </source>
</evidence>
<accession>B5YHD4</accession>
<dbReference type="KEGG" id="tye:THEYE_A0104"/>
<dbReference type="OrthoDB" id="9767746at2"/>
<reference evidence="3" key="1">
    <citation type="submission" date="2008-08" db="EMBL/GenBank/DDBJ databases">
        <title>The complete genome sequence of Thermodesulfovibrio yellowstonii strain ATCC 51303 / DSM 11347 / YP87.</title>
        <authorList>
            <person name="Dodson R.J."/>
            <person name="Durkin A.S."/>
            <person name="Wu M."/>
            <person name="Eisen J."/>
            <person name="Sutton G."/>
        </authorList>
    </citation>
    <scope>NUCLEOTIDE SEQUENCE [LARGE SCALE GENOMIC DNA]</scope>
    <source>
        <strain evidence="3">ATCC 51303 / DSM 11347 / YP87</strain>
    </source>
</reference>
<evidence type="ECO:0000313" key="3">
    <source>
        <dbReference type="Proteomes" id="UP000000718"/>
    </source>
</evidence>
<name>B5YHD4_THEYD</name>
<dbReference type="HOGENOM" id="CLU_3067226_0_0_0"/>
<keyword evidence="1" id="KW-0812">Transmembrane</keyword>
<evidence type="ECO:0000313" key="2">
    <source>
        <dbReference type="EMBL" id="ACI21442.1"/>
    </source>
</evidence>
<reference evidence="2 3" key="2">
    <citation type="journal article" date="2015" name="Genome Announc.">
        <title>Genome Sequence of the Sulfate-Reducing Thermophilic Bacterium Thermodesulfovibrio yellowstonii Strain DSM 11347T (Phylum Nitrospirae).</title>
        <authorList>
            <person name="Bhatnagar S."/>
            <person name="Badger J.H."/>
            <person name="Madupu R."/>
            <person name="Khouri H.M."/>
            <person name="O'Connor E.M."/>
            <person name="Robb F.T."/>
            <person name="Ward N.L."/>
            <person name="Eisen J.A."/>
        </authorList>
    </citation>
    <scope>NUCLEOTIDE SEQUENCE [LARGE SCALE GENOMIC DNA]</scope>
    <source>
        <strain evidence="3">ATCC 51303 / DSM 11347 / YP87</strain>
    </source>
</reference>
<dbReference type="AlphaFoldDB" id="B5YHD4"/>
<protein>
    <submittedName>
        <fullName evidence="2">Uncharacterized protein</fullName>
    </submittedName>
</protein>
<gene>
    <name evidence="2" type="ordered locus">THEYE_A0104</name>
</gene>
<keyword evidence="3" id="KW-1185">Reference proteome</keyword>
<dbReference type="EnsemblBacteria" id="ACI21442">
    <property type="protein sequence ID" value="ACI21442"/>
    <property type="gene ID" value="THEYE_A0104"/>
</dbReference>